<dbReference type="InterPro" id="IPR011990">
    <property type="entry name" value="TPR-like_helical_dom_sf"/>
</dbReference>
<dbReference type="SUPFAM" id="SSF81901">
    <property type="entry name" value="HCP-like"/>
    <property type="match status" value="1"/>
</dbReference>
<dbReference type="EMBL" id="OX336425">
    <property type="protein sequence ID" value="CAI2768334.1"/>
    <property type="molecule type" value="Genomic_DNA"/>
</dbReference>
<dbReference type="KEGG" id="fcs:TRV642_3559"/>
<protein>
    <recommendedName>
        <fullName evidence="3">Sel1 repeat family protein</fullName>
    </recommendedName>
</protein>
<evidence type="ECO:0000313" key="2">
    <source>
        <dbReference type="Proteomes" id="UP001152749"/>
    </source>
</evidence>
<reference evidence="1" key="1">
    <citation type="submission" date="2022-09" db="EMBL/GenBank/DDBJ databases">
        <authorList>
            <person name="Duchaud E."/>
        </authorList>
    </citation>
    <scope>NUCLEOTIDE SEQUENCE</scope>
    <source>
        <strain evidence="1">TRV642</strain>
    </source>
</reference>
<proteinExistence type="predicted"/>
<dbReference type="AlphaFoldDB" id="A0A9W4TJV6"/>
<dbReference type="Proteomes" id="UP001152749">
    <property type="component" value="Chromosome"/>
</dbReference>
<evidence type="ECO:0000313" key="1">
    <source>
        <dbReference type="EMBL" id="CAI2768334.1"/>
    </source>
</evidence>
<evidence type="ECO:0008006" key="3">
    <source>
        <dbReference type="Google" id="ProtNLM"/>
    </source>
</evidence>
<dbReference type="Gene3D" id="1.25.40.10">
    <property type="entry name" value="Tetratricopeptide repeat domain"/>
    <property type="match status" value="1"/>
</dbReference>
<name>A0A9W4TJV6_9FLAO</name>
<sequence>MLVLILFRIVEEYKLKRNLMIKNTFSFYTYYYYYYYLVCPNIFSQVEIYKSDIVFEDFQSKELCSSLLVSGNTILLNGDNYNLYAINKGDLKTIREIDIGWKSAKSKLINSELALEWFQKAAKVGSPNAMYYLGMIYK</sequence>
<accession>A0A9W4TJV6</accession>
<organism evidence="1 2">
    <name type="scientific">Flavobacterium collinsii</name>
    <dbReference type="NCBI Taxonomy" id="1114861"/>
    <lineage>
        <taxon>Bacteria</taxon>
        <taxon>Pseudomonadati</taxon>
        <taxon>Bacteroidota</taxon>
        <taxon>Flavobacteriia</taxon>
        <taxon>Flavobacteriales</taxon>
        <taxon>Flavobacteriaceae</taxon>
        <taxon>Flavobacterium</taxon>
    </lineage>
</organism>
<gene>
    <name evidence="1" type="ORF">TRV642_3559</name>
</gene>